<dbReference type="AlphaFoldDB" id="C0P356"/>
<reference evidence="1" key="2">
    <citation type="submission" date="2012-06" db="EMBL/GenBank/DDBJ databases">
        <authorList>
            <person name="Yu Y."/>
            <person name="Currie J."/>
            <person name="Lomeli R."/>
            <person name="Angelova A."/>
            <person name="Collura K."/>
            <person name="Wissotski M."/>
            <person name="Campos D."/>
            <person name="Kudrna D."/>
            <person name="Golser W."/>
            <person name="Ashely E."/>
            <person name="Descour A."/>
            <person name="Fernandes J."/>
            <person name="Soderlund C."/>
            <person name="Walbot V."/>
        </authorList>
    </citation>
    <scope>NUCLEOTIDE SEQUENCE</scope>
    <source>
        <strain evidence="1">B73</strain>
    </source>
</reference>
<protein>
    <submittedName>
        <fullName evidence="1">Uncharacterized protein</fullName>
    </submittedName>
</protein>
<dbReference type="EMBL" id="BT062725">
    <property type="protein sequence ID" value="ACN27422.1"/>
    <property type="molecule type" value="mRNA"/>
</dbReference>
<evidence type="ECO:0000313" key="1">
    <source>
        <dbReference type="EMBL" id="ACN27422.1"/>
    </source>
</evidence>
<reference evidence="1" key="1">
    <citation type="journal article" date="2009" name="PLoS Genet.">
        <title>Sequencing, mapping, and analysis of 27,455 maize full-length cDNAs.</title>
        <authorList>
            <person name="Soderlund C."/>
            <person name="Descour A."/>
            <person name="Kudrna D."/>
            <person name="Bomhoff M."/>
            <person name="Boyd L."/>
            <person name="Currie J."/>
            <person name="Angelova A."/>
            <person name="Collura K."/>
            <person name="Wissotski M."/>
            <person name="Ashley E."/>
            <person name="Morrow D."/>
            <person name="Fernandes J."/>
            <person name="Walbot V."/>
            <person name="Yu Y."/>
        </authorList>
    </citation>
    <scope>NUCLEOTIDE SEQUENCE</scope>
    <source>
        <strain evidence="1">B73</strain>
    </source>
</reference>
<sequence>MSEISFAKYALACGLLTLNVGVRRPLSNVNGSATRVTALANSKPLSCASFAMESISARTAAVALGSAQSCLKSSYWIPSDAAQAFNTSGSTATMATREELKLSPYIKH</sequence>
<accession>C0P356</accession>
<organism evidence="1">
    <name type="scientific">Zea mays</name>
    <name type="common">Maize</name>
    <dbReference type="NCBI Taxonomy" id="4577"/>
    <lineage>
        <taxon>Eukaryota</taxon>
        <taxon>Viridiplantae</taxon>
        <taxon>Streptophyta</taxon>
        <taxon>Embryophyta</taxon>
        <taxon>Tracheophyta</taxon>
        <taxon>Spermatophyta</taxon>
        <taxon>Magnoliopsida</taxon>
        <taxon>Liliopsida</taxon>
        <taxon>Poales</taxon>
        <taxon>Poaceae</taxon>
        <taxon>PACMAD clade</taxon>
        <taxon>Panicoideae</taxon>
        <taxon>Andropogonodae</taxon>
        <taxon>Andropogoneae</taxon>
        <taxon>Tripsacinae</taxon>
        <taxon>Zea</taxon>
    </lineage>
</organism>
<proteinExistence type="evidence at transcript level"/>
<name>C0P356_MAIZE</name>